<reference evidence="1" key="1">
    <citation type="journal article" date="2014" name="Int. J. Syst. Evol. Microbiol.">
        <title>Complete genome sequence of Corynebacterium casei LMG S-19264T (=DSM 44701T), isolated from a smear-ripened cheese.</title>
        <authorList>
            <consortium name="US DOE Joint Genome Institute (JGI-PGF)"/>
            <person name="Walter F."/>
            <person name="Albersmeier A."/>
            <person name="Kalinowski J."/>
            <person name="Ruckert C."/>
        </authorList>
    </citation>
    <scope>NUCLEOTIDE SEQUENCE</scope>
    <source>
        <strain evidence="1">CGMCC 1.12160</strain>
    </source>
</reference>
<gene>
    <name evidence="1" type="ORF">GCM10011366_09510</name>
</gene>
<sequence>MPWVDGRGWLRQDVSHDKLVEAVCVITSVETRRARDGPRSLTPLAIFLAAYVLQRA</sequence>
<reference evidence="1" key="2">
    <citation type="submission" date="2020-09" db="EMBL/GenBank/DDBJ databases">
        <authorList>
            <person name="Sun Q."/>
            <person name="Zhou Y."/>
        </authorList>
    </citation>
    <scope>NUCLEOTIDE SEQUENCE</scope>
    <source>
        <strain evidence="1">CGMCC 1.12160</strain>
    </source>
</reference>
<keyword evidence="2" id="KW-1185">Reference proteome</keyword>
<dbReference type="Proteomes" id="UP000605670">
    <property type="component" value="Unassembled WGS sequence"/>
</dbReference>
<dbReference type="AlphaFoldDB" id="A0A917BIX6"/>
<proteinExistence type="predicted"/>
<evidence type="ECO:0008006" key="3">
    <source>
        <dbReference type="Google" id="ProtNLM"/>
    </source>
</evidence>
<accession>A0A917BIX6</accession>
<dbReference type="EMBL" id="BMEM01000001">
    <property type="protein sequence ID" value="GGF43851.1"/>
    <property type="molecule type" value="Genomic_DNA"/>
</dbReference>
<comment type="caution">
    <text evidence="1">The sequence shown here is derived from an EMBL/GenBank/DDBJ whole genome shotgun (WGS) entry which is preliminary data.</text>
</comment>
<evidence type="ECO:0000313" key="2">
    <source>
        <dbReference type="Proteomes" id="UP000605670"/>
    </source>
</evidence>
<organism evidence="1 2">
    <name type="scientific">Ornithinimicrobium tianjinense</name>
    <dbReference type="NCBI Taxonomy" id="1195761"/>
    <lineage>
        <taxon>Bacteria</taxon>
        <taxon>Bacillati</taxon>
        <taxon>Actinomycetota</taxon>
        <taxon>Actinomycetes</taxon>
        <taxon>Micrococcales</taxon>
        <taxon>Ornithinimicrobiaceae</taxon>
        <taxon>Ornithinimicrobium</taxon>
    </lineage>
</organism>
<name>A0A917BIX6_9MICO</name>
<protein>
    <recommendedName>
        <fullName evidence="3">Transposase</fullName>
    </recommendedName>
</protein>
<evidence type="ECO:0000313" key="1">
    <source>
        <dbReference type="EMBL" id="GGF43851.1"/>
    </source>
</evidence>